<evidence type="ECO:0000259" key="2">
    <source>
        <dbReference type="Pfam" id="PF20151"/>
    </source>
</evidence>
<name>A0A166BF86_EXIGL</name>
<keyword evidence="1" id="KW-1133">Transmembrane helix</keyword>
<dbReference type="STRING" id="1314781.A0A166BF86"/>
<feature type="transmembrane region" description="Helical" evidence="1">
    <location>
        <begin position="122"/>
        <end position="144"/>
    </location>
</feature>
<organism evidence="3 4">
    <name type="scientific">Exidia glandulosa HHB12029</name>
    <dbReference type="NCBI Taxonomy" id="1314781"/>
    <lineage>
        <taxon>Eukaryota</taxon>
        <taxon>Fungi</taxon>
        <taxon>Dikarya</taxon>
        <taxon>Basidiomycota</taxon>
        <taxon>Agaricomycotina</taxon>
        <taxon>Agaricomycetes</taxon>
        <taxon>Auriculariales</taxon>
        <taxon>Exidiaceae</taxon>
        <taxon>Exidia</taxon>
    </lineage>
</organism>
<feature type="transmembrane region" description="Helical" evidence="1">
    <location>
        <begin position="207"/>
        <end position="226"/>
    </location>
</feature>
<evidence type="ECO:0000256" key="1">
    <source>
        <dbReference type="SAM" id="Phobius"/>
    </source>
</evidence>
<feature type="transmembrane region" description="Helical" evidence="1">
    <location>
        <begin position="58"/>
        <end position="79"/>
    </location>
</feature>
<keyword evidence="1" id="KW-0812">Transmembrane</keyword>
<dbReference type="InParanoid" id="A0A166BF86"/>
<dbReference type="Pfam" id="PF20151">
    <property type="entry name" value="DUF6533"/>
    <property type="match status" value="1"/>
</dbReference>
<dbReference type="Proteomes" id="UP000077266">
    <property type="component" value="Unassembled WGS sequence"/>
</dbReference>
<dbReference type="InterPro" id="IPR045340">
    <property type="entry name" value="DUF6533"/>
</dbReference>
<feature type="domain" description="DUF6533" evidence="2">
    <location>
        <begin position="25"/>
        <end position="68"/>
    </location>
</feature>
<evidence type="ECO:0000313" key="3">
    <source>
        <dbReference type="EMBL" id="KZW00530.1"/>
    </source>
</evidence>
<keyword evidence="1" id="KW-0472">Membrane</keyword>
<evidence type="ECO:0000313" key="4">
    <source>
        <dbReference type="Proteomes" id="UP000077266"/>
    </source>
</evidence>
<dbReference type="AlphaFoldDB" id="A0A166BF86"/>
<accession>A0A166BF86</accession>
<feature type="transmembrane region" description="Helical" evidence="1">
    <location>
        <begin position="172"/>
        <end position="195"/>
    </location>
</feature>
<dbReference type="OrthoDB" id="2745134at2759"/>
<feature type="transmembrane region" description="Helical" evidence="1">
    <location>
        <begin position="91"/>
        <end position="110"/>
    </location>
</feature>
<proteinExistence type="predicted"/>
<protein>
    <recommendedName>
        <fullName evidence="2">DUF6533 domain-containing protein</fullName>
    </recommendedName>
</protein>
<reference evidence="3 4" key="1">
    <citation type="journal article" date="2016" name="Mol. Biol. Evol.">
        <title>Comparative Genomics of Early-Diverging Mushroom-Forming Fungi Provides Insights into the Origins of Lignocellulose Decay Capabilities.</title>
        <authorList>
            <person name="Nagy L.G."/>
            <person name="Riley R."/>
            <person name="Tritt A."/>
            <person name="Adam C."/>
            <person name="Daum C."/>
            <person name="Floudas D."/>
            <person name="Sun H."/>
            <person name="Yadav J.S."/>
            <person name="Pangilinan J."/>
            <person name="Larsson K.H."/>
            <person name="Matsuura K."/>
            <person name="Barry K."/>
            <person name="Labutti K."/>
            <person name="Kuo R."/>
            <person name="Ohm R.A."/>
            <person name="Bhattacharya S.S."/>
            <person name="Shirouzu T."/>
            <person name="Yoshinaga Y."/>
            <person name="Martin F.M."/>
            <person name="Grigoriev I.V."/>
            <person name="Hibbett D.S."/>
        </authorList>
    </citation>
    <scope>NUCLEOTIDE SEQUENCE [LARGE SCALE GENOMIC DNA]</scope>
    <source>
        <strain evidence="3 4">HHB12029</strain>
    </source>
</reference>
<sequence length="300" mass="33813">MDGTPWVALARASHSAPDPRAANGFMLASFVLVMYEWVLTADSEIQHIWLKPWTAFTAYWVAARYLPIAGRILGFIGVFKLSWTHEVCKRFAPSSGIIFGCSLCVGHLALLMRVHVLWERRWAITLLPSILWFLELGANVYPIFDYTSIGSPLRGVPGCTAMTLGRRESLRLIAAIAMAVAFDLSVTGLLLLRSASLDRQRSSRHPLVHMLLMHGVAYFMCHRLIAQRVESGLPCRSRRCHALHIHDYAGYDHSEHRHQPHDSKPARIRIMYASTRPTSTSHPTPGSDEPEYQAYFALRP</sequence>
<gene>
    <name evidence="3" type="ORF">EXIGLDRAFT_144003</name>
</gene>
<dbReference type="EMBL" id="KV425900">
    <property type="protein sequence ID" value="KZW00530.1"/>
    <property type="molecule type" value="Genomic_DNA"/>
</dbReference>
<keyword evidence="4" id="KW-1185">Reference proteome</keyword>
<feature type="transmembrane region" description="Helical" evidence="1">
    <location>
        <begin position="21"/>
        <end position="38"/>
    </location>
</feature>